<accession>A0A1R0GU49</accession>
<feature type="region of interest" description="Disordered" evidence="1">
    <location>
        <begin position="1"/>
        <end position="20"/>
    </location>
</feature>
<sequence>MAEPRPIKRARSLWTKVERG</sequence>
<gene>
    <name evidence="2" type="ORF">AYI68_g5478</name>
</gene>
<reference evidence="2 3" key="1">
    <citation type="journal article" date="2016" name="Mol. Biol. Evol.">
        <title>Genome-Wide Survey of Gut Fungi (Harpellales) Reveals the First Horizontally Transferred Ubiquitin Gene from a Mosquito Host.</title>
        <authorList>
            <person name="Wang Y."/>
            <person name="White M.M."/>
            <person name="Kvist S."/>
            <person name="Moncalvo J.M."/>
        </authorList>
    </citation>
    <scope>NUCLEOTIDE SEQUENCE [LARGE SCALE GENOMIC DNA]</scope>
    <source>
        <strain evidence="2 3">ALG-7-W6</strain>
    </source>
</reference>
<feature type="non-terminal residue" evidence="2">
    <location>
        <position position="20"/>
    </location>
</feature>
<dbReference type="Proteomes" id="UP000187455">
    <property type="component" value="Unassembled WGS sequence"/>
</dbReference>
<evidence type="ECO:0000313" key="3">
    <source>
        <dbReference type="Proteomes" id="UP000187455"/>
    </source>
</evidence>
<proteinExistence type="predicted"/>
<dbReference type="EMBL" id="LSSL01003486">
    <property type="protein sequence ID" value="OLY80424.1"/>
    <property type="molecule type" value="Genomic_DNA"/>
</dbReference>
<protein>
    <submittedName>
        <fullName evidence="2">Uncharacterized protein</fullName>
    </submittedName>
</protein>
<keyword evidence="3" id="KW-1185">Reference proteome</keyword>
<name>A0A1R0GU49_9FUNG</name>
<evidence type="ECO:0000256" key="1">
    <source>
        <dbReference type="SAM" id="MobiDB-lite"/>
    </source>
</evidence>
<comment type="caution">
    <text evidence="2">The sequence shown here is derived from an EMBL/GenBank/DDBJ whole genome shotgun (WGS) entry which is preliminary data.</text>
</comment>
<organism evidence="2 3">
    <name type="scientific">Smittium mucronatum</name>
    <dbReference type="NCBI Taxonomy" id="133383"/>
    <lineage>
        <taxon>Eukaryota</taxon>
        <taxon>Fungi</taxon>
        <taxon>Fungi incertae sedis</taxon>
        <taxon>Zoopagomycota</taxon>
        <taxon>Kickxellomycotina</taxon>
        <taxon>Harpellomycetes</taxon>
        <taxon>Harpellales</taxon>
        <taxon>Legeriomycetaceae</taxon>
        <taxon>Smittium</taxon>
    </lineage>
</organism>
<evidence type="ECO:0000313" key="2">
    <source>
        <dbReference type="EMBL" id="OLY80424.1"/>
    </source>
</evidence>
<dbReference type="AlphaFoldDB" id="A0A1R0GU49"/>